<keyword evidence="2" id="KW-0328">Glycosyltransferase</keyword>
<organism evidence="5 6">
    <name type="scientific">Paracoccus lutimaris</name>
    <dbReference type="NCBI Taxonomy" id="1490030"/>
    <lineage>
        <taxon>Bacteria</taxon>
        <taxon>Pseudomonadati</taxon>
        <taxon>Pseudomonadota</taxon>
        <taxon>Alphaproteobacteria</taxon>
        <taxon>Rhodobacterales</taxon>
        <taxon>Paracoccaceae</taxon>
        <taxon>Paracoccus</taxon>
    </lineage>
</organism>
<reference evidence="5 6" key="1">
    <citation type="submission" date="2018-07" db="EMBL/GenBank/DDBJ databases">
        <title>Genomic Encyclopedia of Type Strains, Phase III (KMG-III): the genomes of soil and plant-associated and newly described type strains.</title>
        <authorList>
            <person name="Whitman W."/>
        </authorList>
    </citation>
    <scope>NUCLEOTIDE SEQUENCE [LARGE SCALE GENOMIC DNA]</scope>
    <source>
        <strain evidence="5 6">CECT 8525</strain>
    </source>
</reference>
<dbReference type="Pfam" id="PF00535">
    <property type="entry name" value="Glycos_transf_2"/>
    <property type="match status" value="1"/>
</dbReference>
<feature type="domain" description="Glycosyltransferase 2-like" evidence="4">
    <location>
        <begin position="34"/>
        <end position="142"/>
    </location>
</feature>
<name>A0A368YKQ7_9RHOB</name>
<dbReference type="Proteomes" id="UP000253345">
    <property type="component" value="Unassembled WGS sequence"/>
</dbReference>
<dbReference type="PANTHER" id="PTHR43179">
    <property type="entry name" value="RHAMNOSYLTRANSFERASE WBBL"/>
    <property type="match status" value="1"/>
</dbReference>
<dbReference type="InterPro" id="IPR001173">
    <property type="entry name" value="Glyco_trans_2-like"/>
</dbReference>
<sequence>MTGPHSPAPQPAPDPAAATAAPVARAAAMDWALCVSTYNRGRMLADCVRHALASSLPPAEIVIVDASDDWQDNRDRIAELIAASGLDCPLQYAPARRKSLTVQRNQCVALARAAILFMIDDDAMLHPGTAARIMGFYRDDTEGRIAAISCRNAPLPVAPDTHDARKQTNRAGNLVQNRPAPVQRGIDFALRHVLMIPAEQRFVTYDRPELRWQGDTTLPEGLWPMPFINGFALTLRRAVALREPFDEGLVGSCMAEDLDASYRIGRHGLLAIAPDAHIDHLEAAAARSKRRTSTALCLLNVAYFVRRNSDRQTRDLARYALWYLRMLAAEFPKDLAGRRWDLPQVRGALLAGRALPALLRVPRAELPARYQGFQTWLMTGLRPGPSPDNMTTPDHGANG</sequence>
<evidence type="ECO:0000259" key="4">
    <source>
        <dbReference type="Pfam" id="PF00535"/>
    </source>
</evidence>
<evidence type="ECO:0000313" key="5">
    <source>
        <dbReference type="EMBL" id="RCW80810.1"/>
    </source>
</evidence>
<keyword evidence="3 5" id="KW-0808">Transferase</keyword>
<proteinExistence type="inferred from homology"/>
<dbReference type="RefSeq" id="WP_181870351.1">
    <property type="nucleotide sequence ID" value="NZ_QPJL01000017.1"/>
</dbReference>
<comment type="similarity">
    <text evidence="1">Belongs to the glycosyltransferase 2 family.</text>
</comment>
<dbReference type="AlphaFoldDB" id="A0A368YKQ7"/>
<dbReference type="Gene3D" id="3.90.550.10">
    <property type="entry name" value="Spore Coat Polysaccharide Biosynthesis Protein SpsA, Chain A"/>
    <property type="match status" value="1"/>
</dbReference>
<accession>A0A368YKQ7</accession>
<evidence type="ECO:0000256" key="3">
    <source>
        <dbReference type="ARBA" id="ARBA00022679"/>
    </source>
</evidence>
<evidence type="ECO:0000256" key="1">
    <source>
        <dbReference type="ARBA" id="ARBA00006739"/>
    </source>
</evidence>
<keyword evidence="6" id="KW-1185">Reference proteome</keyword>
<comment type="caution">
    <text evidence="5">The sequence shown here is derived from an EMBL/GenBank/DDBJ whole genome shotgun (WGS) entry which is preliminary data.</text>
</comment>
<gene>
    <name evidence="5" type="ORF">DFP89_11756</name>
</gene>
<dbReference type="GO" id="GO:0016757">
    <property type="term" value="F:glycosyltransferase activity"/>
    <property type="evidence" value="ECO:0007669"/>
    <property type="project" value="UniProtKB-KW"/>
</dbReference>
<dbReference type="CDD" id="cd00761">
    <property type="entry name" value="Glyco_tranf_GTA_type"/>
    <property type="match status" value="1"/>
</dbReference>
<protein>
    <submittedName>
        <fullName evidence="5">Glycosyl transferase family 2</fullName>
    </submittedName>
</protein>
<dbReference type="SUPFAM" id="SSF53448">
    <property type="entry name" value="Nucleotide-diphospho-sugar transferases"/>
    <property type="match status" value="1"/>
</dbReference>
<dbReference type="InterPro" id="IPR029044">
    <property type="entry name" value="Nucleotide-diphossugar_trans"/>
</dbReference>
<dbReference type="PANTHER" id="PTHR43179:SF12">
    <property type="entry name" value="GALACTOFURANOSYLTRANSFERASE GLFT2"/>
    <property type="match status" value="1"/>
</dbReference>
<dbReference type="EMBL" id="QPJL01000017">
    <property type="protein sequence ID" value="RCW80810.1"/>
    <property type="molecule type" value="Genomic_DNA"/>
</dbReference>
<evidence type="ECO:0000256" key="2">
    <source>
        <dbReference type="ARBA" id="ARBA00022676"/>
    </source>
</evidence>
<evidence type="ECO:0000313" key="6">
    <source>
        <dbReference type="Proteomes" id="UP000253345"/>
    </source>
</evidence>